<gene>
    <name evidence="2" type="ORF">ACFOEW_08400</name>
</gene>
<dbReference type="SUPFAM" id="SSF53850">
    <property type="entry name" value="Periplasmic binding protein-like II"/>
    <property type="match status" value="1"/>
</dbReference>
<dbReference type="InterPro" id="IPR039424">
    <property type="entry name" value="SBP_5"/>
</dbReference>
<evidence type="ECO:0000313" key="2">
    <source>
        <dbReference type="EMBL" id="MFC3201836.1"/>
    </source>
</evidence>
<reference evidence="3" key="1">
    <citation type="journal article" date="2019" name="Int. J. Syst. Evol. Microbiol.">
        <title>The Global Catalogue of Microorganisms (GCM) 10K type strain sequencing project: providing services to taxonomists for standard genome sequencing and annotation.</title>
        <authorList>
            <consortium name="The Broad Institute Genomics Platform"/>
            <consortium name="The Broad Institute Genome Sequencing Center for Infectious Disease"/>
            <person name="Wu L."/>
            <person name="Ma J."/>
        </authorList>
    </citation>
    <scope>NUCLEOTIDE SEQUENCE [LARGE SCALE GENOMIC DNA]</scope>
    <source>
        <strain evidence="3">KCTC 52449</strain>
    </source>
</reference>
<sequence length="539" mass="59501">MTNKRLQAAAMHKVAEQHSGSRRALLKSLGAAGLVTAASGLALPAHVLAQMSNEQPPAKPRYGGRIRVATNSMSTKDTLDPAKASLSTDYVRIYMVYSGLTQFNRELGADPALAETFESEDQQNWQVTLRSGVTFHDGKSLTPQDVVYSLLRHKDPAVTSRAAPIAAQFKEVVVTGPMSLRITLHAPNADLPVMLASSNFCIVADGTTDFSQTANGTGPYRLKEFSAGVRTVGEKNPNFWKPGKPYLDEIELVGIADESSRVNALLSGDIQMALAINPRSTKRVRRSGTADIMQTESSLYTNLIMRQDAYPTNNPDFVLAVKYMMNRELIQRALFRGYATIANDHPVAPSHKYFNHELPQRPYDIDRAKYHLKKAGLTGARVPVFASPAAEGSVDMAALLQLSGIEAGMHFGINRVPADGYWSNHWMKHPLGFGNINPRVSLDELFSLFYKSDAPWNESGWNNRQFDQLLAAARGEGDEAKRKQMYWDMQELISEQCGTSIPVFMNLIDGHDKRIKGNFPIPTGGLMGYSFAEYVWLDA</sequence>
<dbReference type="InterPro" id="IPR000914">
    <property type="entry name" value="SBP_5_dom"/>
</dbReference>
<protein>
    <submittedName>
        <fullName evidence="2">ABC transporter substrate-binding protein</fullName>
    </submittedName>
</protein>
<evidence type="ECO:0000259" key="1">
    <source>
        <dbReference type="Pfam" id="PF00496"/>
    </source>
</evidence>
<evidence type="ECO:0000313" key="3">
    <source>
        <dbReference type="Proteomes" id="UP001595477"/>
    </source>
</evidence>
<dbReference type="RefSeq" id="WP_241155706.1">
    <property type="nucleotide sequence ID" value="NZ_JBHRSX010000016.1"/>
</dbReference>
<dbReference type="Pfam" id="PF00496">
    <property type="entry name" value="SBP_bac_5"/>
    <property type="match status" value="1"/>
</dbReference>
<dbReference type="Proteomes" id="UP001595477">
    <property type="component" value="Unassembled WGS sequence"/>
</dbReference>
<dbReference type="EMBL" id="JBHRSX010000016">
    <property type="protein sequence ID" value="MFC3201836.1"/>
    <property type="molecule type" value="Genomic_DNA"/>
</dbReference>
<organism evidence="2 3">
    <name type="scientific">Alteromonas oceani</name>
    <dbReference type="NCBI Taxonomy" id="2071609"/>
    <lineage>
        <taxon>Bacteria</taxon>
        <taxon>Pseudomonadati</taxon>
        <taxon>Pseudomonadota</taxon>
        <taxon>Gammaproteobacteria</taxon>
        <taxon>Alteromonadales</taxon>
        <taxon>Alteromonadaceae</taxon>
        <taxon>Alteromonas/Salinimonas group</taxon>
        <taxon>Alteromonas</taxon>
    </lineage>
</organism>
<comment type="caution">
    <text evidence="2">The sequence shown here is derived from an EMBL/GenBank/DDBJ whole genome shotgun (WGS) entry which is preliminary data.</text>
</comment>
<dbReference type="InterPro" id="IPR030678">
    <property type="entry name" value="Peptide/Ni-bd"/>
</dbReference>
<keyword evidence="3" id="KW-1185">Reference proteome</keyword>
<proteinExistence type="predicted"/>
<accession>A0ABV7JYK8</accession>
<dbReference type="InterPro" id="IPR006311">
    <property type="entry name" value="TAT_signal"/>
</dbReference>
<dbReference type="PANTHER" id="PTHR30290">
    <property type="entry name" value="PERIPLASMIC BINDING COMPONENT OF ABC TRANSPORTER"/>
    <property type="match status" value="1"/>
</dbReference>
<dbReference type="CDD" id="cd08503">
    <property type="entry name" value="PBP2_NikA_DppA_OppA_like_17"/>
    <property type="match status" value="1"/>
</dbReference>
<dbReference type="PROSITE" id="PS51318">
    <property type="entry name" value="TAT"/>
    <property type="match status" value="1"/>
</dbReference>
<dbReference type="Gene3D" id="3.40.190.10">
    <property type="entry name" value="Periplasmic binding protein-like II"/>
    <property type="match status" value="1"/>
</dbReference>
<dbReference type="PIRSF" id="PIRSF002741">
    <property type="entry name" value="MppA"/>
    <property type="match status" value="1"/>
</dbReference>
<name>A0ABV7JYK8_9ALTE</name>
<dbReference type="Gene3D" id="3.90.76.10">
    <property type="entry name" value="Dipeptide-binding Protein, Domain 1"/>
    <property type="match status" value="1"/>
</dbReference>
<dbReference type="Gene3D" id="3.10.105.10">
    <property type="entry name" value="Dipeptide-binding Protein, Domain 3"/>
    <property type="match status" value="1"/>
</dbReference>
<feature type="domain" description="Solute-binding protein family 5" evidence="1">
    <location>
        <begin position="111"/>
        <end position="449"/>
    </location>
</feature>